<proteinExistence type="predicted"/>
<dbReference type="EMBL" id="JBHSEL010000077">
    <property type="protein sequence ID" value="MFC4625455.1"/>
    <property type="molecule type" value="Genomic_DNA"/>
</dbReference>
<name>A0ABV9H7I1_9HYPH</name>
<dbReference type="RefSeq" id="WP_374834732.1">
    <property type="nucleotide sequence ID" value="NZ_JBHEEZ010000087.1"/>
</dbReference>
<sequence length="122" mass="13228">MAAQPVIKDLGAVEPAWDAFCPPLPSGSNWQSSSGLRSMPACHISVPCRLDHSFKAVLESPKNSVFPGGIRFITACLHKISGKMAYLMKKKVIPLAACNQTIILAPLHCKLSDINAHETKLY</sequence>
<gene>
    <name evidence="1" type="ORF">ACFO1V_09505</name>
</gene>
<organism evidence="1 2">
    <name type="scientific">Daeguia caeni</name>
    <dbReference type="NCBI Taxonomy" id="439612"/>
    <lineage>
        <taxon>Bacteria</taxon>
        <taxon>Pseudomonadati</taxon>
        <taxon>Pseudomonadota</taxon>
        <taxon>Alphaproteobacteria</taxon>
        <taxon>Hyphomicrobiales</taxon>
        <taxon>Brucellaceae</taxon>
        <taxon>Daeguia</taxon>
    </lineage>
</organism>
<dbReference type="Proteomes" id="UP001596042">
    <property type="component" value="Unassembled WGS sequence"/>
</dbReference>
<comment type="caution">
    <text evidence="1">The sequence shown here is derived from an EMBL/GenBank/DDBJ whole genome shotgun (WGS) entry which is preliminary data.</text>
</comment>
<protein>
    <submittedName>
        <fullName evidence="1">Uncharacterized protein</fullName>
    </submittedName>
</protein>
<reference evidence="2" key="1">
    <citation type="journal article" date="2019" name="Int. J. Syst. Evol. Microbiol.">
        <title>The Global Catalogue of Microorganisms (GCM) 10K type strain sequencing project: providing services to taxonomists for standard genome sequencing and annotation.</title>
        <authorList>
            <consortium name="The Broad Institute Genomics Platform"/>
            <consortium name="The Broad Institute Genome Sequencing Center for Infectious Disease"/>
            <person name="Wu L."/>
            <person name="Ma J."/>
        </authorList>
    </citation>
    <scope>NUCLEOTIDE SEQUENCE [LARGE SCALE GENOMIC DNA]</scope>
    <source>
        <strain evidence="2">CGMCC 1.15731</strain>
    </source>
</reference>
<keyword evidence="2" id="KW-1185">Reference proteome</keyword>
<evidence type="ECO:0000313" key="2">
    <source>
        <dbReference type="Proteomes" id="UP001596042"/>
    </source>
</evidence>
<evidence type="ECO:0000313" key="1">
    <source>
        <dbReference type="EMBL" id="MFC4625455.1"/>
    </source>
</evidence>
<accession>A0ABV9H7I1</accession>